<dbReference type="Pfam" id="PF18899">
    <property type="entry name" value="DUF5655"/>
    <property type="match status" value="1"/>
</dbReference>
<evidence type="ECO:0000313" key="2">
    <source>
        <dbReference type="EMBL" id="MCD0266214.1"/>
    </source>
</evidence>
<sequence length="139" mass="15983">MRAVTTAWVCQTCQRQFTRKNQRHACVTDEPDNALRNRPTTLVDLYKALESIANSLGPIEFVSRQRYILLRSRRVFADVVVMSDALRLAIHLDRIVTHPLIIKTVAEGRQVTVVTKLRTREDLKAVQPLLREAYERSIA</sequence>
<accession>A0ABS8NT18</accession>
<organism evidence="2 3">
    <name type="scientific">Xanthomonas melonis</name>
    <dbReference type="NCBI Taxonomy" id="56456"/>
    <lineage>
        <taxon>Bacteria</taxon>
        <taxon>Pseudomonadati</taxon>
        <taxon>Pseudomonadota</taxon>
        <taxon>Gammaproteobacteria</taxon>
        <taxon>Lysobacterales</taxon>
        <taxon>Lysobacteraceae</taxon>
        <taxon>Xanthomonas</taxon>
    </lineage>
</organism>
<gene>
    <name evidence="2" type="ORF">JWH11_07115</name>
</gene>
<feature type="domain" description="DUF5655" evidence="1">
    <location>
        <begin position="35"/>
        <end position="135"/>
    </location>
</feature>
<evidence type="ECO:0000259" key="1">
    <source>
        <dbReference type="Pfam" id="PF18899"/>
    </source>
</evidence>
<keyword evidence="3" id="KW-1185">Reference proteome</keyword>
<reference evidence="2" key="1">
    <citation type="submission" date="2021-02" db="EMBL/GenBank/DDBJ databases">
        <title>Copper resistance gene diversity in local Xanthomonas species at agrochemical polluted sites in Trinidad, Trinidad and Tobago.</title>
        <authorList>
            <person name="Ramnarine S.D.B.J."/>
            <person name="Ramsubhag A."/>
            <person name="Jayaraman J."/>
        </authorList>
    </citation>
    <scope>NUCLEOTIDE SEQUENCE</scope>
    <source>
        <strain evidence="2">CaNP6A</strain>
    </source>
</reference>
<comment type="caution">
    <text evidence="2">The sequence shown here is derived from an EMBL/GenBank/DDBJ whole genome shotgun (WGS) entry which is preliminary data.</text>
</comment>
<dbReference type="Proteomes" id="UP001430396">
    <property type="component" value="Unassembled WGS sequence"/>
</dbReference>
<proteinExistence type="predicted"/>
<dbReference type="InterPro" id="IPR043714">
    <property type="entry name" value="DUF5655"/>
</dbReference>
<dbReference type="EMBL" id="JAFFQI010000186">
    <property type="protein sequence ID" value="MCD0266214.1"/>
    <property type="molecule type" value="Genomic_DNA"/>
</dbReference>
<name>A0ABS8NT18_9XANT</name>
<evidence type="ECO:0000313" key="3">
    <source>
        <dbReference type="Proteomes" id="UP001430396"/>
    </source>
</evidence>
<protein>
    <recommendedName>
        <fullName evidence="1">DUF5655 domain-containing protein</fullName>
    </recommendedName>
</protein>